<reference evidence="1 2" key="1">
    <citation type="journal article" date="2016" name="Mol. Biol. Evol.">
        <title>Comparative Genomics of Early-Diverging Mushroom-Forming Fungi Provides Insights into the Origins of Lignocellulose Decay Capabilities.</title>
        <authorList>
            <person name="Nagy L.G."/>
            <person name="Riley R."/>
            <person name="Tritt A."/>
            <person name="Adam C."/>
            <person name="Daum C."/>
            <person name="Floudas D."/>
            <person name="Sun H."/>
            <person name="Yadav J.S."/>
            <person name="Pangilinan J."/>
            <person name="Larsson K.H."/>
            <person name="Matsuura K."/>
            <person name="Barry K."/>
            <person name="Labutti K."/>
            <person name="Kuo R."/>
            <person name="Ohm R.A."/>
            <person name="Bhattacharya S.S."/>
            <person name="Shirouzu T."/>
            <person name="Yoshinaga Y."/>
            <person name="Martin F.M."/>
            <person name="Grigoriev I.V."/>
            <person name="Hibbett D.S."/>
        </authorList>
    </citation>
    <scope>NUCLEOTIDE SEQUENCE [LARGE SCALE GENOMIC DNA]</scope>
    <source>
        <strain evidence="1 2">HHB10207 ss-3</strain>
    </source>
</reference>
<gene>
    <name evidence="1" type="ORF">SISSUDRAFT_1120222</name>
</gene>
<protein>
    <submittedName>
        <fullName evidence="1">Uncharacterized protein</fullName>
    </submittedName>
</protein>
<dbReference type="EMBL" id="KV428081">
    <property type="protein sequence ID" value="KZT37583.1"/>
    <property type="molecule type" value="Genomic_DNA"/>
</dbReference>
<organism evidence="1 2">
    <name type="scientific">Sistotremastrum suecicum HHB10207 ss-3</name>
    <dbReference type="NCBI Taxonomy" id="1314776"/>
    <lineage>
        <taxon>Eukaryota</taxon>
        <taxon>Fungi</taxon>
        <taxon>Dikarya</taxon>
        <taxon>Basidiomycota</taxon>
        <taxon>Agaricomycotina</taxon>
        <taxon>Agaricomycetes</taxon>
        <taxon>Sistotremastrales</taxon>
        <taxon>Sistotremastraceae</taxon>
        <taxon>Sistotremastrum</taxon>
    </lineage>
</organism>
<dbReference type="Proteomes" id="UP000076798">
    <property type="component" value="Unassembled WGS sequence"/>
</dbReference>
<name>A0A166CL85_9AGAM</name>
<sequence length="163" mass="18818">MSMAFPHLPSPVINAVSHPKARGLLSPIRRVRLVRRDKTCIRSKTRTWFEVTGNFETQIPLIRSRGKQSRRLRRNLPYRLKSSLRMVGAQRHPRVGDAKSVFLTSNKRGTLFDANPDYYHLKESRNGRASSLRTLLILKNDEQKRGNISGARFDLQRKQNLAN</sequence>
<keyword evidence="2" id="KW-1185">Reference proteome</keyword>
<accession>A0A166CL85</accession>
<evidence type="ECO:0000313" key="2">
    <source>
        <dbReference type="Proteomes" id="UP000076798"/>
    </source>
</evidence>
<dbReference type="AlphaFoldDB" id="A0A166CL85"/>
<proteinExistence type="predicted"/>
<evidence type="ECO:0000313" key="1">
    <source>
        <dbReference type="EMBL" id="KZT37583.1"/>
    </source>
</evidence>